<keyword evidence="2" id="KW-1185">Reference proteome</keyword>
<dbReference type="EMBL" id="CP036275">
    <property type="protein sequence ID" value="QDU39416.1"/>
    <property type="molecule type" value="Genomic_DNA"/>
</dbReference>
<accession>A0A517ZAA9</accession>
<organism evidence="1 2">
    <name type="scientific">Maioricimonas rarisocia</name>
    <dbReference type="NCBI Taxonomy" id="2528026"/>
    <lineage>
        <taxon>Bacteria</taxon>
        <taxon>Pseudomonadati</taxon>
        <taxon>Planctomycetota</taxon>
        <taxon>Planctomycetia</taxon>
        <taxon>Planctomycetales</taxon>
        <taxon>Planctomycetaceae</taxon>
        <taxon>Maioricimonas</taxon>
    </lineage>
</organism>
<sequence length="237" mass="25398">MSFDAATIDRIVANVLSQIGSTPAARDDALIRDVTPVVDAPAPRPSPAPLRLDEAVITADILERKATGTSVVEVGKKAVITPAARDTARERGIEIIRTGESTRSNAHPKADAVRPDAKPGSPSALVCVVRHTDAVDRVVDDVLPGAKKELLGCPDDAAKLAISAICRGETGQVLIVAEQTHRAACLANRNDKVKAVAVRDVLDVKAIRKQLRANVWCIDPTDMSWFELRQLIRSIDL</sequence>
<proteinExistence type="predicted"/>
<reference evidence="1 2" key="1">
    <citation type="submission" date="2019-02" db="EMBL/GenBank/DDBJ databases">
        <title>Deep-cultivation of Planctomycetes and their phenomic and genomic characterization uncovers novel biology.</title>
        <authorList>
            <person name="Wiegand S."/>
            <person name="Jogler M."/>
            <person name="Boedeker C."/>
            <person name="Pinto D."/>
            <person name="Vollmers J."/>
            <person name="Rivas-Marin E."/>
            <person name="Kohn T."/>
            <person name="Peeters S.H."/>
            <person name="Heuer A."/>
            <person name="Rast P."/>
            <person name="Oberbeckmann S."/>
            <person name="Bunk B."/>
            <person name="Jeske O."/>
            <person name="Meyerdierks A."/>
            <person name="Storesund J.E."/>
            <person name="Kallscheuer N."/>
            <person name="Luecker S."/>
            <person name="Lage O.M."/>
            <person name="Pohl T."/>
            <person name="Merkel B.J."/>
            <person name="Hornburger P."/>
            <person name="Mueller R.-W."/>
            <person name="Bruemmer F."/>
            <person name="Labrenz M."/>
            <person name="Spormann A.M."/>
            <person name="Op den Camp H."/>
            <person name="Overmann J."/>
            <person name="Amann R."/>
            <person name="Jetten M.S.M."/>
            <person name="Mascher T."/>
            <person name="Medema M.H."/>
            <person name="Devos D.P."/>
            <person name="Kaster A.-K."/>
            <person name="Ovreas L."/>
            <person name="Rohde M."/>
            <person name="Galperin M.Y."/>
            <person name="Jogler C."/>
        </authorList>
    </citation>
    <scope>NUCLEOTIDE SEQUENCE [LARGE SCALE GENOMIC DNA]</scope>
    <source>
        <strain evidence="1 2">Mal4</strain>
    </source>
</reference>
<dbReference type="RefSeq" id="WP_145370599.1">
    <property type="nucleotide sequence ID" value="NZ_CP036275.1"/>
</dbReference>
<name>A0A517ZAA9_9PLAN</name>
<dbReference type="AlphaFoldDB" id="A0A517ZAA9"/>
<gene>
    <name evidence="1" type="ORF">Mal4_37610</name>
</gene>
<evidence type="ECO:0000313" key="2">
    <source>
        <dbReference type="Proteomes" id="UP000320496"/>
    </source>
</evidence>
<dbReference type="OrthoDB" id="211605at2"/>
<dbReference type="KEGG" id="mri:Mal4_37610"/>
<evidence type="ECO:0000313" key="1">
    <source>
        <dbReference type="EMBL" id="QDU39416.1"/>
    </source>
</evidence>
<dbReference type="Proteomes" id="UP000320496">
    <property type="component" value="Chromosome"/>
</dbReference>
<protein>
    <submittedName>
        <fullName evidence="1">Uncharacterized protein</fullName>
    </submittedName>
</protein>